<sequence>MLPAASDEVVKAFRLTAGPLLCYFRSFHHGTYPLPSPCPPPRSRPHPFARAVTLAARRIDQRLMHLAGVESCIKPLQMPLPGCGRQISLKQQKRTTSD</sequence>
<organism evidence="1 2">
    <name type="scientific">Eumeta variegata</name>
    <name type="common">Bagworm moth</name>
    <name type="synonym">Eumeta japonica</name>
    <dbReference type="NCBI Taxonomy" id="151549"/>
    <lineage>
        <taxon>Eukaryota</taxon>
        <taxon>Metazoa</taxon>
        <taxon>Ecdysozoa</taxon>
        <taxon>Arthropoda</taxon>
        <taxon>Hexapoda</taxon>
        <taxon>Insecta</taxon>
        <taxon>Pterygota</taxon>
        <taxon>Neoptera</taxon>
        <taxon>Endopterygota</taxon>
        <taxon>Lepidoptera</taxon>
        <taxon>Glossata</taxon>
        <taxon>Ditrysia</taxon>
        <taxon>Tineoidea</taxon>
        <taxon>Psychidae</taxon>
        <taxon>Oiketicinae</taxon>
        <taxon>Eumeta</taxon>
    </lineage>
</organism>
<gene>
    <name evidence="1" type="ORF">EVAR_20023_1</name>
</gene>
<accession>A0A4C1V9U8</accession>
<evidence type="ECO:0000313" key="2">
    <source>
        <dbReference type="Proteomes" id="UP000299102"/>
    </source>
</evidence>
<dbReference type="Proteomes" id="UP000299102">
    <property type="component" value="Unassembled WGS sequence"/>
</dbReference>
<proteinExistence type="predicted"/>
<name>A0A4C1V9U8_EUMVA</name>
<dbReference type="EMBL" id="BGZK01000304">
    <property type="protein sequence ID" value="GBP35513.1"/>
    <property type="molecule type" value="Genomic_DNA"/>
</dbReference>
<protein>
    <submittedName>
        <fullName evidence="1">Uncharacterized protein</fullName>
    </submittedName>
</protein>
<dbReference type="AlphaFoldDB" id="A0A4C1V9U8"/>
<keyword evidence="2" id="KW-1185">Reference proteome</keyword>
<evidence type="ECO:0000313" key="1">
    <source>
        <dbReference type="EMBL" id="GBP35513.1"/>
    </source>
</evidence>
<comment type="caution">
    <text evidence="1">The sequence shown here is derived from an EMBL/GenBank/DDBJ whole genome shotgun (WGS) entry which is preliminary data.</text>
</comment>
<reference evidence="1 2" key="1">
    <citation type="journal article" date="2019" name="Commun. Biol.">
        <title>The bagworm genome reveals a unique fibroin gene that provides high tensile strength.</title>
        <authorList>
            <person name="Kono N."/>
            <person name="Nakamura H."/>
            <person name="Ohtoshi R."/>
            <person name="Tomita M."/>
            <person name="Numata K."/>
            <person name="Arakawa K."/>
        </authorList>
    </citation>
    <scope>NUCLEOTIDE SEQUENCE [LARGE SCALE GENOMIC DNA]</scope>
</reference>